<evidence type="ECO:0000256" key="1">
    <source>
        <dbReference type="SAM" id="SignalP"/>
    </source>
</evidence>
<proteinExistence type="predicted"/>
<protein>
    <submittedName>
        <fullName evidence="2">Uncharacterized protein (TIGR02268 family)</fullName>
    </submittedName>
</protein>
<sequence length="309" mass="34898">MRALSFFRSALVLLLLTSVAVAREPDAKTEIRTLLMSDHPDQATSNIYVSGQVSTVLRFEQECDPARTRLLGWEGKFEPPLVGGKKVVLEPLRDLGEDERVPLLVTLADGTEFAFLVRPPRRETWGWTDLQVNVFKDHESYNAVLSALNDSRKRELELREELERLKKEENSVDHAFATLLVNGQVEKTPFRSEQAAMLKDGDMDIMVEVFSGPGKAAALIRLTNTYNDEPWRFMQARLTSDSTPQTTRPFALRMERAELVPGQSGRIAVVADKSAFMSKEGLVDLALEIYREDGNRQVLVNLDHSLIRK</sequence>
<dbReference type="Pfam" id="PF09544">
    <property type="entry name" value="DUF2381"/>
    <property type="match status" value="1"/>
</dbReference>
<feature type="signal peptide" evidence="1">
    <location>
        <begin position="1"/>
        <end position="22"/>
    </location>
</feature>
<accession>A0ABX9K8T4</accession>
<dbReference type="EMBL" id="QUMU01000002">
    <property type="protein sequence ID" value="REG35911.1"/>
    <property type="molecule type" value="Genomic_DNA"/>
</dbReference>
<dbReference type="RefSeq" id="WP_047858812.1">
    <property type="nucleotide sequence ID" value="NZ_CP011509.1"/>
</dbReference>
<evidence type="ECO:0000313" key="3">
    <source>
        <dbReference type="Proteomes" id="UP000256345"/>
    </source>
</evidence>
<feature type="chain" id="PRO_5045777501" evidence="1">
    <location>
        <begin position="23"/>
        <end position="309"/>
    </location>
</feature>
<dbReference type="InterPro" id="IPR011754">
    <property type="entry name" value="Mxa_paralog_2268"/>
</dbReference>
<dbReference type="Proteomes" id="UP000256345">
    <property type="component" value="Unassembled WGS sequence"/>
</dbReference>
<reference evidence="2 3" key="1">
    <citation type="submission" date="2018-08" db="EMBL/GenBank/DDBJ databases">
        <title>Genomic Encyclopedia of Archaeal and Bacterial Type Strains, Phase II (KMG-II): from individual species to whole genera.</title>
        <authorList>
            <person name="Goeker M."/>
        </authorList>
    </citation>
    <scope>NUCLEOTIDE SEQUENCE [LARGE SCALE GENOMIC DNA]</scope>
    <source>
        <strain evidence="2 3">DSM 2261</strain>
    </source>
</reference>
<evidence type="ECO:0000313" key="2">
    <source>
        <dbReference type="EMBL" id="REG35911.1"/>
    </source>
</evidence>
<gene>
    <name evidence="2" type="ORF">ATI61_102285</name>
</gene>
<comment type="caution">
    <text evidence="2">The sequence shown here is derived from an EMBL/GenBank/DDBJ whole genome shotgun (WGS) entry which is preliminary data.</text>
</comment>
<keyword evidence="1" id="KW-0732">Signal</keyword>
<name>A0ABX9K8T4_9BACT</name>
<keyword evidence="3" id="KW-1185">Reference proteome</keyword>
<organism evidence="2 3">
    <name type="scientific">Archangium gephyra</name>
    <dbReference type="NCBI Taxonomy" id="48"/>
    <lineage>
        <taxon>Bacteria</taxon>
        <taxon>Pseudomonadati</taxon>
        <taxon>Myxococcota</taxon>
        <taxon>Myxococcia</taxon>
        <taxon>Myxococcales</taxon>
        <taxon>Cystobacterineae</taxon>
        <taxon>Archangiaceae</taxon>
        <taxon>Archangium</taxon>
    </lineage>
</organism>